<feature type="compositionally biased region" description="Polar residues" evidence="3">
    <location>
        <begin position="284"/>
        <end position="302"/>
    </location>
</feature>
<evidence type="ECO:0000256" key="3">
    <source>
        <dbReference type="SAM" id="MobiDB-lite"/>
    </source>
</evidence>
<dbReference type="SMART" id="SM00560">
    <property type="entry name" value="LamGL"/>
    <property type="match status" value="3"/>
</dbReference>
<proteinExistence type="predicted"/>
<dbReference type="InterPro" id="IPR042837">
    <property type="entry name" value="PTX3"/>
</dbReference>
<evidence type="ECO:0000256" key="2">
    <source>
        <dbReference type="ARBA" id="ARBA00023157"/>
    </source>
</evidence>
<dbReference type="Proteomes" id="UP000308632">
    <property type="component" value="Unassembled WGS sequence"/>
</dbReference>
<dbReference type="Pfam" id="PF13385">
    <property type="entry name" value="Laminin_G_3"/>
    <property type="match status" value="3"/>
</dbReference>
<keyword evidence="1" id="KW-0732">Signal</keyword>
<dbReference type="PANTHER" id="PTHR46943">
    <property type="entry name" value="PENTRAXIN-RELATED PROTEIN PTX3"/>
    <property type="match status" value="1"/>
</dbReference>
<evidence type="ECO:0000313" key="6">
    <source>
        <dbReference type="Proteomes" id="UP000308632"/>
    </source>
</evidence>
<accession>A0A4V6XZL0</accession>
<feature type="region of interest" description="Disordered" evidence="3">
    <location>
        <begin position="258"/>
        <end position="309"/>
    </location>
</feature>
<feature type="domain" description="LamG-like jellyroll fold" evidence="4">
    <location>
        <begin position="1274"/>
        <end position="1426"/>
    </location>
</feature>
<feature type="compositionally biased region" description="Low complexity" evidence="3">
    <location>
        <begin position="767"/>
        <end position="776"/>
    </location>
</feature>
<dbReference type="InterPro" id="IPR006558">
    <property type="entry name" value="LamG-like"/>
</dbReference>
<dbReference type="PANTHER" id="PTHR46943:SF1">
    <property type="entry name" value="PENTRAXIN-RELATED PROTEIN PTX3"/>
    <property type="match status" value="1"/>
</dbReference>
<name>A0A4V6XZL0_STRGB</name>
<dbReference type="GO" id="GO:0006955">
    <property type="term" value="P:immune response"/>
    <property type="evidence" value="ECO:0007669"/>
    <property type="project" value="InterPro"/>
</dbReference>
<keyword evidence="2" id="KW-1015">Disulfide bond</keyword>
<reference evidence="5 6" key="1">
    <citation type="submission" date="2019-04" db="EMBL/GenBank/DDBJ databases">
        <title>Streptomyces lasaliensis sp.nov., an Actinomycete isolated from soil which produces the polyether antibiotic lasalocid.</title>
        <authorList>
            <person name="Erwin G."/>
            <person name="Haber C."/>
        </authorList>
    </citation>
    <scope>NUCLEOTIDE SEQUENCE [LARGE SCALE GENOMIC DNA]</scope>
    <source>
        <strain evidence="5 6">DSM 40089</strain>
    </source>
</reference>
<comment type="caution">
    <text evidence="5">The sequence shown here is derived from an EMBL/GenBank/DDBJ whole genome shotgun (WGS) entry which is preliminary data.</text>
</comment>
<protein>
    <submittedName>
        <fullName evidence="5">LamG domain-containing protein</fullName>
    </submittedName>
</protein>
<evidence type="ECO:0000259" key="4">
    <source>
        <dbReference type="SMART" id="SM00560"/>
    </source>
</evidence>
<dbReference type="Gene3D" id="2.60.120.200">
    <property type="match status" value="3"/>
</dbReference>
<dbReference type="SUPFAM" id="SSF49899">
    <property type="entry name" value="Concanavalin A-like lectins/glucanases"/>
    <property type="match status" value="3"/>
</dbReference>
<gene>
    <name evidence="5" type="ORF">E4U92_14360</name>
</gene>
<dbReference type="EMBL" id="SZPR01000012">
    <property type="protein sequence ID" value="TKT08803.1"/>
    <property type="molecule type" value="Genomic_DNA"/>
</dbReference>
<feature type="region of interest" description="Disordered" evidence="3">
    <location>
        <begin position="763"/>
        <end position="792"/>
    </location>
</feature>
<dbReference type="RefSeq" id="WP_137300760.1">
    <property type="nucleotide sequence ID" value="NZ_BMVD01000001.1"/>
</dbReference>
<evidence type="ECO:0000256" key="1">
    <source>
        <dbReference type="ARBA" id="ARBA00022729"/>
    </source>
</evidence>
<organism evidence="5 6">
    <name type="scientific">Streptomyces galbus</name>
    <dbReference type="NCBI Taxonomy" id="33898"/>
    <lineage>
        <taxon>Bacteria</taxon>
        <taxon>Bacillati</taxon>
        <taxon>Actinomycetota</taxon>
        <taxon>Actinomycetes</taxon>
        <taxon>Kitasatosporales</taxon>
        <taxon>Streptomycetaceae</taxon>
        <taxon>Streptomyces</taxon>
    </lineage>
</organism>
<evidence type="ECO:0000313" key="5">
    <source>
        <dbReference type="EMBL" id="TKT08803.1"/>
    </source>
</evidence>
<feature type="domain" description="LamG-like jellyroll fold" evidence="4">
    <location>
        <begin position="1046"/>
        <end position="1195"/>
    </location>
</feature>
<sequence length="1443" mass="151828">MAERYRGRVALCAISLLVGALLTGQLPGSSLPAAFAQTSDAATGSSPVIDDPAPDTLSPDTDRARERARRTGKQVEVVSRRSADREVFVNPSGTLTEITHMEPVRTRRAGKWVTIDTRLRQLDDGAGIAPAASAADVVFSPGGGRDPLVRLNKAGRELSLSWPGALPTPVLSGPSVTYPDVFPDVDLRMTAEPDGFSQVLVVKSATAAANPALAALRLSMAGKGLTVRSTDSGGIEAVDTQAGGVAFEAAQPVMWDSREAGDSPAAPTAGADGAKTPAVKSAPSARSRTSAVASGPGTTTASELYDGPGDSSARADVLASVKGGSLLLTPDPRLLGGADTRYPVFIDPSWSSPRASSYAMVSRAYPSSDFYKFDGADDAGLGFCPPNFTGLKCAPNDAKRLFYKLPVTSFAGKSITSAEFVVRETFAYNCVKQPVEFWRTKPLTSTTTWNDQKATGYWIDQMPTVTAAKGATASCPDGDLEFNAKDAVVWAVANKQTSLTFGLKAPNESAETQWKRFAGTGFLRVEYNNPPNQPKQSQLTMSPGGSCTLAPKAVNVIPKATAVLSDPDKDQVYAEFKVDWDAGDGWKEHWNSGRIGPKASGQPYTITLPSSIPQNVTAAWSVRASDGKLWGPWSYAGDTQTGCYLTYDSRHPAAPTVSSSQYPASRTDDPLDPWLDGVGRYGRFTIDSTATDVTKYWFGLNADPTSANERRPATPGAPVSIDVMPTRPGLNNLYVQAWDANNNDSTIASYQFRVATGQPERAAWTLDPPAGSADDPGSGGSRPALLDGSAALGEPGVQGTALTLNGGAATDGYAAAGPHLLDTDGDFTVSTWVRLDSDSATATAVSVDGTTQSGFSLGYDKAAGRWALRVPVKDATGADYGVRVLSSGPPKVGTWTHLVAVRDAAAAKYTLYVDGAPAGSAAATTPWHAPANLQFGRAKFNGAYGEAWHGAIDESAVYDRALTAEDVGRLALRQAVTTGRPAKAAWTFDDPASSPVAKGAGQVDPLVLKGDGAAFGIPGNVGGALDLGSATDAYASTARPHLDTLRSFSVSAWARLPRTEPTGAQVVATQAGREQSGFELYYSASYRRWVFNRYNSDAAGVDPTRAMANLGKPAADQTYPGDSWHHLVGVYDGTLKELRLFVDGSLVSTVPFTPAPWDATGPVQVGAGSYGGKPGSFFQGQIDDVHLYDRVISKDEAGDLFKQHPQVRGRWKFDATTAGTPASSPDDSAGKRPAVLGAQATVRSGAGWVGAGGLVLDGVDDYAAAATVPLNTRESFTATAWVSTAARPQKKVTVLSAEGAVNSAFTVRYAPDPADPQNQGGYELELPTSDTAGAARPVVRHSSFQSDFEWDHLAVVYDSFADEARLYVNGSLEQVLDAMSWRANVQPFQATRQLQFGRTKENGTPGEYWPGVIDDVWVFSGVASDAQIAKLGNGESLDTVPGP</sequence>
<feature type="region of interest" description="Disordered" evidence="3">
    <location>
        <begin position="42"/>
        <end position="71"/>
    </location>
</feature>
<dbReference type="InterPro" id="IPR013320">
    <property type="entry name" value="ConA-like_dom_sf"/>
</dbReference>
<feature type="domain" description="LamG-like jellyroll fold" evidence="4">
    <location>
        <begin position="825"/>
        <end position="965"/>
    </location>
</feature>